<feature type="chain" id="PRO_5012248036" description="Amine oxidase domain-containing protein" evidence="1">
    <location>
        <begin position="21"/>
        <end position="465"/>
    </location>
</feature>
<dbReference type="InterPro" id="IPR036188">
    <property type="entry name" value="FAD/NAD-bd_sf"/>
</dbReference>
<evidence type="ECO:0000256" key="1">
    <source>
        <dbReference type="SAM" id="SignalP"/>
    </source>
</evidence>
<name>A0A2B7WWR2_POLH7</name>
<feature type="signal peptide" evidence="1">
    <location>
        <begin position="1"/>
        <end position="20"/>
    </location>
</feature>
<dbReference type="AlphaFoldDB" id="A0A2B7WWR2"/>
<dbReference type="SUPFAM" id="SSF51905">
    <property type="entry name" value="FAD/NAD(P)-binding domain"/>
    <property type="match status" value="1"/>
</dbReference>
<dbReference type="Proteomes" id="UP000224634">
    <property type="component" value="Unassembled WGS sequence"/>
</dbReference>
<protein>
    <recommendedName>
        <fullName evidence="4">Amine oxidase domain-containing protein</fullName>
    </recommendedName>
</protein>
<accession>A0A2B7WWR2</accession>
<proteinExistence type="predicted"/>
<comment type="caution">
    <text evidence="2">The sequence shown here is derived from an EMBL/GenBank/DDBJ whole genome shotgun (WGS) entry which is preliminary data.</text>
</comment>
<keyword evidence="3" id="KW-1185">Reference proteome</keyword>
<gene>
    <name evidence="2" type="ORF">AJ80_09083</name>
</gene>
<dbReference type="Gene3D" id="3.30.70.1990">
    <property type="match status" value="1"/>
</dbReference>
<evidence type="ECO:0008006" key="4">
    <source>
        <dbReference type="Google" id="ProtNLM"/>
    </source>
</evidence>
<evidence type="ECO:0000313" key="3">
    <source>
        <dbReference type="Proteomes" id="UP000224634"/>
    </source>
</evidence>
<dbReference type="Gene3D" id="3.50.50.60">
    <property type="entry name" value="FAD/NAD(P)-binding domain"/>
    <property type="match status" value="1"/>
</dbReference>
<dbReference type="EMBL" id="PDNA01000243">
    <property type="protein sequence ID" value="PGH01007.1"/>
    <property type="molecule type" value="Genomic_DNA"/>
</dbReference>
<keyword evidence="1" id="KW-0732">Signal</keyword>
<evidence type="ECO:0000313" key="2">
    <source>
        <dbReference type="EMBL" id="PGH01007.1"/>
    </source>
</evidence>
<reference evidence="2 3" key="1">
    <citation type="submission" date="2017-10" db="EMBL/GenBank/DDBJ databases">
        <title>Comparative genomics in systemic dimorphic fungi from Ajellomycetaceae.</title>
        <authorList>
            <person name="Munoz J.F."/>
            <person name="Mcewen J.G."/>
            <person name="Clay O.K."/>
            <person name="Cuomo C.A."/>
        </authorList>
    </citation>
    <scope>NUCLEOTIDE SEQUENCE [LARGE SCALE GENOMIC DNA]</scope>
    <source>
        <strain evidence="2 3">UAMH7299</strain>
    </source>
</reference>
<dbReference type="Gene3D" id="1.10.405.20">
    <property type="match status" value="1"/>
</dbReference>
<organism evidence="2 3">
    <name type="scientific">Polytolypa hystricis (strain UAMH7299)</name>
    <dbReference type="NCBI Taxonomy" id="1447883"/>
    <lineage>
        <taxon>Eukaryota</taxon>
        <taxon>Fungi</taxon>
        <taxon>Dikarya</taxon>
        <taxon>Ascomycota</taxon>
        <taxon>Pezizomycotina</taxon>
        <taxon>Eurotiomycetes</taxon>
        <taxon>Eurotiomycetidae</taxon>
        <taxon>Onygenales</taxon>
        <taxon>Onygenales incertae sedis</taxon>
        <taxon>Polytolypa</taxon>
    </lineage>
</organism>
<dbReference type="Pfam" id="PF13450">
    <property type="entry name" value="NAD_binding_8"/>
    <property type="match status" value="1"/>
</dbReference>
<sequence length="465" mass="51803">MARFFRSSLLLTSFSAVLLAFTSWNTFGVSALSSGEDVIERDLCIIGGGSAGTYSAIRMRDQGKSVVVVEKKGRMGGHTETFTDPATGLTTDAGVIVFHNLTIATDYFARFNIPLTTRNVSMNAQYIDLRTGESVPYTPQDPTEAFAAYAAQLAKYPFLDTGFNLPDPVPEELLIPFRDFAAKYNLGPIMGTIWSISQGIGDLLSQPTLYVMKVFGKDILRSIQVGFLTTKNHDNSELYEKATAELGDDVLLNSHVIYTSREGAGVEVEVETPLGRKLIRAKKLLIAIPPKIENLQGFDLDETEREIFEQFSNNAYYTLVLKGSNIPPAVNNARADLPYLLPKLPDVYTVEKSEIPNYYHVKYGSPYEVSDEQVKQTVLTEVARLQDLESQHKGHDELEIAFYSNHSPTFLAFSPSAIADGFYDRLNGLQGHLNTFYTGATFETLDSTLIWRFTETILPRIFDER</sequence>
<dbReference type="OrthoDB" id="68575at2759"/>